<feature type="domain" description="Protein kinase" evidence="9">
    <location>
        <begin position="5"/>
        <end position="258"/>
    </location>
</feature>
<evidence type="ECO:0000256" key="3">
    <source>
        <dbReference type="ARBA" id="ARBA00022679"/>
    </source>
</evidence>
<accession>A0A4Z1STS3</accession>
<comment type="catalytic activity">
    <reaction evidence="8">
        <text>L-seryl-[protein] + ATP = O-phospho-L-seryl-[protein] + ADP + H(+)</text>
        <dbReference type="Rhea" id="RHEA:17989"/>
        <dbReference type="Rhea" id="RHEA-COMP:9863"/>
        <dbReference type="Rhea" id="RHEA-COMP:11604"/>
        <dbReference type="ChEBI" id="CHEBI:15378"/>
        <dbReference type="ChEBI" id="CHEBI:29999"/>
        <dbReference type="ChEBI" id="CHEBI:30616"/>
        <dbReference type="ChEBI" id="CHEBI:83421"/>
        <dbReference type="ChEBI" id="CHEBI:456216"/>
        <dbReference type="EC" id="2.7.11.1"/>
    </reaction>
</comment>
<dbReference type="InterPro" id="IPR000719">
    <property type="entry name" value="Prot_kinase_dom"/>
</dbReference>
<dbReference type="SMART" id="SM00220">
    <property type="entry name" value="S_TKc"/>
    <property type="match status" value="1"/>
</dbReference>
<evidence type="ECO:0000256" key="5">
    <source>
        <dbReference type="ARBA" id="ARBA00022777"/>
    </source>
</evidence>
<evidence type="ECO:0000256" key="7">
    <source>
        <dbReference type="ARBA" id="ARBA00047899"/>
    </source>
</evidence>
<dbReference type="Pfam" id="PF00069">
    <property type="entry name" value="Pkinase"/>
    <property type="match status" value="1"/>
</dbReference>
<gene>
    <name evidence="10" type="ORF">GMRT_10991</name>
</gene>
<dbReference type="PANTHER" id="PTHR44899">
    <property type="entry name" value="CAMK FAMILY PROTEIN KINASE"/>
    <property type="match status" value="1"/>
</dbReference>
<sequence length="352" mass="39473">MIARYQLKSLLGKGSSGGAWLAYDTDTNEYVTVKEILLGPLRDCDRERAYRECELLAVARHPNIVGYRDHFIQNGTLYLILQYADLGDLRKYNSTRKPLSETLIIHICREVLRGLKYLHARRIIHRDVKPANIFLQTGNTLPHVLLGDLGVARILDGKEYAETIIGTPYYLAPEVVLHEPYSEKCDIWALGVVIYELLAGTVPFKGRTLLDVARRITSGEVPPLPSPASALASVVGEMLQCNPERRPSASQLLLREVFTGERIRAHSKSRPPYEAEFVIRLRQLHAQAARAAGPNTLRQALAEIVPRIGPIPSAPQISQLVAERFDEMTAAYHAVRTFLLGYVQYKILGEMI</sequence>
<organism evidence="10 11">
    <name type="scientific">Giardia muris</name>
    <dbReference type="NCBI Taxonomy" id="5742"/>
    <lineage>
        <taxon>Eukaryota</taxon>
        <taxon>Metamonada</taxon>
        <taxon>Diplomonadida</taxon>
        <taxon>Hexamitidae</taxon>
        <taxon>Giardiinae</taxon>
        <taxon>Giardia</taxon>
    </lineage>
</organism>
<evidence type="ECO:0000313" key="10">
    <source>
        <dbReference type="EMBL" id="TNJ29322.1"/>
    </source>
</evidence>
<protein>
    <recommendedName>
        <fullName evidence="1">non-specific serine/threonine protein kinase</fullName>
        <ecNumber evidence="1">2.7.11.1</ecNumber>
    </recommendedName>
</protein>
<dbReference type="VEuPathDB" id="GiardiaDB:GMRT_10991"/>
<evidence type="ECO:0000256" key="6">
    <source>
        <dbReference type="ARBA" id="ARBA00022840"/>
    </source>
</evidence>
<dbReference type="AlphaFoldDB" id="A0A4Z1STS3"/>
<dbReference type="SUPFAM" id="SSF56112">
    <property type="entry name" value="Protein kinase-like (PK-like)"/>
    <property type="match status" value="1"/>
</dbReference>
<dbReference type="EC" id="2.7.11.1" evidence="1"/>
<dbReference type="Gene3D" id="1.10.510.10">
    <property type="entry name" value="Transferase(Phosphotransferase) domain 1"/>
    <property type="match status" value="1"/>
</dbReference>
<evidence type="ECO:0000256" key="2">
    <source>
        <dbReference type="ARBA" id="ARBA00022527"/>
    </source>
</evidence>
<dbReference type="Proteomes" id="UP000315496">
    <property type="component" value="Chromosome 1"/>
</dbReference>
<comment type="caution">
    <text evidence="10">The sequence shown here is derived from an EMBL/GenBank/DDBJ whole genome shotgun (WGS) entry which is preliminary data.</text>
</comment>
<keyword evidence="3" id="KW-0808">Transferase</keyword>
<dbReference type="GO" id="GO:0004674">
    <property type="term" value="F:protein serine/threonine kinase activity"/>
    <property type="evidence" value="ECO:0007669"/>
    <property type="project" value="UniProtKB-KW"/>
</dbReference>
<dbReference type="PANTHER" id="PTHR44899:SF3">
    <property type="entry name" value="SERINE_THREONINE-PROTEIN KINASE NEK1"/>
    <property type="match status" value="1"/>
</dbReference>
<keyword evidence="6" id="KW-0067">ATP-binding</keyword>
<dbReference type="PROSITE" id="PS00108">
    <property type="entry name" value="PROTEIN_KINASE_ST"/>
    <property type="match status" value="1"/>
</dbReference>
<dbReference type="InterPro" id="IPR011009">
    <property type="entry name" value="Kinase-like_dom_sf"/>
</dbReference>
<reference evidence="10 11" key="1">
    <citation type="submission" date="2019-05" db="EMBL/GenBank/DDBJ databases">
        <title>The compact genome of Giardia muris reveals important steps in the evolution of intestinal protozoan parasites.</title>
        <authorList>
            <person name="Xu F."/>
            <person name="Jimenez-Gonzalez A."/>
            <person name="Einarsson E."/>
            <person name="Astvaldsson A."/>
            <person name="Peirasmaki D."/>
            <person name="Eckmann L."/>
            <person name="Andersson J.O."/>
            <person name="Svard S.G."/>
            <person name="Jerlstrom-Hultqvist J."/>
        </authorList>
    </citation>
    <scope>NUCLEOTIDE SEQUENCE [LARGE SCALE GENOMIC DNA]</scope>
    <source>
        <strain evidence="10 11">Roberts-Thomson</strain>
    </source>
</reference>
<comment type="catalytic activity">
    <reaction evidence="7">
        <text>L-threonyl-[protein] + ATP = O-phospho-L-threonyl-[protein] + ADP + H(+)</text>
        <dbReference type="Rhea" id="RHEA:46608"/>
        <dbReference type="Rhea" id="RHEA-COMP:11060"/>
        <dbReference type="Rhea" id="RHEA-COMP:11605"/>
        <dbReference type="ChEBI" id="CHEBI:15378"/>
        <dbReference type="ChEBI" id="CHEBI:30013"/>
        <dbReference type="ChEBI" id="CHEBI:30616"/>
        <dbReference type="ChEBI" id="CHEBI:61977"/>
        <dbReference type="ChEBI" id="CHEBI:456216"/>
        <dbReference type="EC" id="2.7.11.1"/>
    </reaction>
</comment>
<dbReference type="PROSITE" id="PS50011">
    <property type="entry name" value="PROTEIN_KINASE_DOM"/>
    <property type="match status" value="1"/>
</dbReference>
<dbReference type="InterPro" id="IPR008271">
    <property type="entry name" value="Ser/Thr_kinase_AS"/>
</dbReference>
<dbReference type="GO" id="GO:0005524">
    <property type="term" value="F:ATP binding"/>
    <property type="evidence" value="ECO:0007669"/>
    <property type="project" value="UniProtKB-KW"/>
</dbReference>
<keyword evidence="2" id="KW-0723">Serine/threonine-protein kinase</keyword>
<proteinExistence type="predicted"/>
<evidence type="ECO:0000259" key="9">
    <source>
        <dbReference type="PROSITE" id="PS50011"/>
    </source>
</evidence>
<dbReference type="OrthoDB" id="248923at2759"/>
<keyword evidence="5 10" id="KW-0418">Kinase</keyword>
<keyword evidence="11" id="KW-1185">Reference proteome</keyword>
<dbReference type="EMBL" id="VDLU01000001">
    <property type="protein sequence ID" value="TNJ29322.1"/>
    <property type="molecule type" value="Genomic_DNA"/>
</dbReference>
<evidence type="ECO:0000256" key="1">
    <source>
        <dbReference type="ARBA" id="ARBA00012513"/>
    </source>
</evidence>
<keyword evidence="4" id="KW-0547">Nucleotide-binding</keyword>
<evidence type="ECO:0000256" key="8">
    <source>
        <dbReference type="ARBA" id="ARBA00048679"/>
    </source>
</evidence>
<name>A0A4Z1STS3_GIAMU</name>
<evidence type="ECO:0000313" key="11">
    <source>
        <dbReference type="Proteomes" id="UP000315496"/>
    </source>
</evidence>
<dbReference type="InterPro" id="IPR051131">
    <property type="entry name" value="NEK_Ser/Thr_kinase_NIMA"/>
</dbReference>
<evidence type="ECO:0000256" key="4">
    <source>
        <dbReference type="ARBA" id="ARBA00022741"/>
    </source>
</evidence>